<proteinExistence type="predicted"/>
<sequence length="408" mass="43166">MTKPQNCGLVAVFVLGKPRFNQTEGILSRRSAARPSPTPHQSPRSFSTPLDRLQLLSDHRRSNSSPVTGPSTRSFSHASTASPPHPPPWTLRRFGLSATAAPTPHRSTALLLPRPRPPPLSPPTGRSGGPVSPVTALQLPHQSPPLQLPSLSPPAPARTAAAESERASAGSEQACVFSLGGLHAILTDQNKLEQWAGMAAALQVYNLKHGGEPQGGVGTSGEGTMVTSPPLNGGGCTAAAAQEEAPTRRPQREGRMEGWHLGYPLRPLQSRRAGWGAPAPLTSPGRAQRREVESPTTQKLMGSILQVEVDMPDHLLGPDSGIGHGWRSGLGNGRPDPRSAFNGFLSLGALSFTTLAFGYLLVSSLSILSPPLTLNFSPSASDCPTFDPRPFLALDFTLLDLPHHCRGM</sequence>
<keyword evidence="3" id="KW-1185">Reference proteome</keyword>
<feature type="region of interest" description="Disordered" evidence="1">
    <location>
        <begin position="274"/>
        <end position="298"/>
    </location>
</feature>
<dbReference type="Proteomes" id="UP001420932">
    <property type="component" value="Unassembled WGS sequence"/>
</dbReference>
<feature type="compositionally biased region" description="Polar residues" evidence="1">
    <location>
        <begin position="63"/>
        <end position="73"/>
    </location>
</feature>
<gene>
    <name evidence="2" type="ORF">Syun_018747</name>
</gene>
<organism evidence="2 3">
    <name type="scientific">Stephania yunnanensis</name>
    <dbReference type="NCBI Taxonomy" id="152371"/>
    <lineage>
        <taxon>Eukaryota</taxon>
        <taxon>Viridiplantae</taxon>
        <taxon>Streptophyta</taxon>
        <taxon>Embryophyta</taxon>
        <taxon>Tracheophyta</taxon>
        <taxon>Spermatophyta</taxon>
        <taxon>Magnoliopsida</taxon>
        <taxon>Ranunculales</taxon>
        <taxon>Menispermaceae</taxon>
        <taxon>Menispermoideae</taxon>
        <taxon>Cissampelideae</taxon>
        <taxon>Stephania</taxon>
    </lineage>
</organism>
<feature type="compositionally biased region" description="Polar residues" evidence="1">
    <location>
        <begin position="39"/>
        <end position="48"/>
    </location>
</feature>
<evidence type="ECO:0000313" key="3">
    <source>
        <dbReference type="Proteomes" id="UP001420932"/>
    </source>
</evidence>
<dbReference type="AlphaFoldDB" id="A0AAP0ITH0"/>
<evidence type="ECO:0000313" key="2">
    <source>
        <dbReference type="EMBL" id="KAK9121130.1"/>
    </source>
</evidence>
<feature type="compositionally biased region" description="Low complexity" evidence="1">
    <location>
        <begin position="157"/>
        <end position="166"/>
    </location>
</feature>
<comment type="caution">
    <text evidence="2">The sequence shown here is derived from an EMBL/GenBank/DDBJ whole genome shotgun (WGS) entry which is preliminary data.</text>
</comment>
<protein>
    <submittedName>
        <fullName evidence="2">Uncharacterized protein</fullName>
    </submittedName>
</protein>
<evidence type="ECO:0000256" key="1">
    <source>
        <dbReference type="SAM" id="MobiDB-lite"/>
    </source>
</evidence>
<name>A0AAP0ITH0_9MAGN</name>
<dbReference type="EMBL" id="JBBNAF010000008">
    <property type="protein sequence ID" value="KAK9121130.1"/>
    <property type="molecule type" value="Genomic_DNA"/>
</dbReference>
<accession>A0AAP0ITH0</accession>
<feature type="region of interest" description="Disordered" evidence="1">
    <location>
        <begin position="25"/>
        <end position="166"/>
    </location>
</feature>
<feature type="compositionally biased region" description="Pro residues" evidence="1">
    <location>
        <begin position="142"/>
        <end position="156"/>
    </location>
</feature>
<reference evidence="2 3" key="1">
    <citation type="submission" date="2024-01" db="EMBL/GenBank/DDBJ databases">
        <title>Genome assemblies of Stephania.</title>
        <authorList>
            <person name="Yang L."/>
        </authorList>
    </citation>
    <scope>NUCLEOTIDE SEQUENCE [LARGE SCALE GENOMIC DNA]</scope>
    <source>
        <strain evidence="2">YNDBR</strain>
        <tissue evidence="2">Leaf</tissue>
    </source>
</reference>